<dbReference type="EMBL" id="CP028137">
    <property type="protein sequence ID" value="AZZ53289.1"/>
    <property type="molecule type" value="Genomic_DNA"/>
</dbReference>
<dbReference type="InterPro" id="IPR011008">
    <property type="entry name" value="Dimeric_a/b-barrel"/>
</dbReference>
<dbReference type="SUPFAM" id="SSF54909">
    <property type="entry name" value="Dimeric alpha+beta barrel"/>
    <property type="match status" value="1"/>
</dbReference>
<sequence length="193" mass="20980">MHLEANTLYPVLLKLHTLHGTAPRPGKAPHLPNIIRSVRLDDIDRAIIDVLVTDGRIPNKDLADKVGLAPSSSLARVRALIESGVISGFHAEVDARLLGKGIRAILRVQLKEHSRAENARFAAAMAQLPQVVNLWLVAGEDDYLIEVVASSPDDLSDFVLDCVTSDPVVADTYTTLVFSRWRGRGPLPDGPSE</sequence>
<dbReference type="InterPro" id="IPR019888">
    <property type="entry name" value="Tscrpt_reg_AsnC-like"/>
</dbReference>
<dbReference type="GO" id="GO:0043565">
    <property type="term" value="F:sequence-specific DNA binding"/>
    <property type="evidence" value="ECO:0007669"/>
    <property type="project" value="InterPro"/>
</dbReference>
<dbReference type="SMART" id="SM00344">
    <property type="entry name" value="HTH_ASNC"/>
    <property type="match status" value="1"/>
</dbReference>
<dbReference type="PROSITE" id="PS50956">
    <property type="entry name" value="HTH_ASNC_2"/>
    <property type="match status" value="1"/>
</dbReference>
<proteinExistence type="predicted"/>
<gene>
    <name evidence="5" type="ORF">C1I64_15450</name>
</gene>
<feature type="domain" description="HTH asnC-type" evidence="4">
    <location>
        <begin position="40"/>
        <end position="101"/>
    </location>
</feature>
<dbReference type="PRINTS" id="PR00033">
    <property type="entry name" value="HTHASNC"/>
</dbReference>
<keyword evidence="1" id="KW-0805">Transcription regulation</keyword>
<evidence type="ECO:0000256" key="3">
    <source>
        <dbReference type="ARBA" id="ARBA00023163"/>
    </source>
</evidence>
<dbReference type="Pfam" id="PF01037">
    <property type="entry name" value="AsnC_trans_reg"/>
    <property type="match status" value="1"/>
</dbReference>
<dbReference type="InterPro" id="IPR036390">
    <property type="entry name" value="WH_DNA-bd_sf"/>
</dbReference>
<accession>A0A3Q9V039</accession>
<reference evidence="5 6" key="1">
    <citation type="submission" date="2018-03" db="EMBL/GenBank/DDBJ databases">
        <title>Bacteriophage NCPPB3778 and a type I-E CRISPR drive the evolution of the US Biological Select Agent, Rathayibacter toxicus.</title>
        <authorList>
            <person name="Davis E.W.II."/>
            <person name="Tabima J.F."/>
            <person name="Weisberg A.J."/>
            <person name="Dantas Lopes L."/>
            <person name="Wiseman M.S."/>
            <person name="Wiseman M.S."/>
            <person name="Pupko T."/>
            <person name="Belcher M.S."/>
            <person name="Sechler A.J."/>
            <person name="Tancos M.A."/>
            <person name="Schroeder B.K."/>
            <person name="Murray T.D."/>
            <person name="Luster D.G."/>
            <person name="Schneider W.L."/>
            <person name="Rogers E."/>
            <person name="Andreote F.D."/>
            <person name="Grunwald N.J."/>
            <person name="Putnam M.L."/>
            <person name="Chang J.H."/>
        </authorList>
    </citation>
    <scope>NUCLEOTIDE SEQUENCE [LARGE SCALE GENOMIC DNA]</scope>
    <source>
        <strain evidence="5 6">DSM 15932</strain>
    </source>
</reference>
<name>A0A3Q9V039_9MICO</name>
<keyword evidence="3" id="KW-0804">Transcription</keyword>
<dbReference type="KEGG" id="rfs:C1I64_15450"/>
<dbReference type="GO" id="GO:0043200">
    <property type="term" value="P:response to amino acid"/>
    <property type="evidence" value="ECO:0007669"/>
    <property type="project" value="TreeGrafter"/>
</dbReference>
<evidence type="ECO:0000313" key="6">
    <source>
        <dbReference type="Proteomes" id="UP000285317"/>
    </source>
</evidence>
<dbReference type="Pfam" id="PF13412">
    <property type="entry name" value="HTH_24"/>
    <property type="match status" value="1"/>
</dbReference>
<dbReference type="Proteomes" id="UP000285317">
    <property type="component" value="Chromosome"/>
</dbReference>
<dbReference type="AlphaFoldDB" id="A0A3Q9V039"/>
<dbReference type="GO" id="GO:0005829">
    <property type="term" value="C:cytosol"/>
    <property type="evidence" value="ECO:0007669"/>
    <property type="project" value="TreeGrafter"/>
</dbReference>
<evidence type="ECO:0000256" key="2">
    <source>
        <dbReference type="ARBA" id="ARBA00023125"/>
    </source>
</evidence>
<dbReference type="InterPro" id="IPR036388">
    <property type="entry name" value="WH-like_DNA-bd_sf"/>
</dbReference>
<evidence type="ECO:0000256" key="1">
    <source>
        <dbReference type="ARBA" id="ARBA00023015"/>
    </source>
</evidence>
<dbReference type="PANTHER" id="PTHR30154">
    <property type="entry name" value="LEUCINE-RESPONSIVE REGULATORY PROTEIN"/>
    <property type="match status" value="1"/>
</dbReference>
<protein>
    <submittedName>
        <fullName evidence="5">AsnC family transcriptional regulator</fullName>
    </submittedName>
</protein>
<keyword evidence="2" id="KW-0238">DNA-binding</keyword>
<dbReference type="SUPFAM" id="SSF46785">
    <property type="entry name" value="Winged helix' DNA-binding domain"/>
    <property type="match status" value="1"/>
</dbReference>
<dbReference type="PANTHER" id="PTHR30154:SF54">
    <property type="entry name" value="POSSIBLE TRANSCRIPTIONAL REGULATORY PROTEIN (PROBABLY LRP_ASNC-FAMILY)"/>
    <property type="match status" value="1"/>
</dbReference>
<evidence type="ECO:0000259" key="4">
    <source>
        <dbReference type="PROSITE" id="PS50956"/>
    </source>
</evidence>
<evidence type="ECO:0000313" key="5">
    <source>
        <dbReference type="EMBL" id="AZZ53289.1"/>
    </source>
</evidence>
<organism evidence="5 6">
    <name type="scientific">Rathayibacter festucae DSM 15932</name>
    <dbReference type="NCBI Taxonomy" id="1328866"/>
    <lineage>
        <taxon>Bacteria</taxon>
        <taxon>Bacillati</taxon>
        <taxon>Actinomycetota</taxon>
        <taxon>Actinomycetes</taxon>
        <taxon>Micrococcales</taxon>
        <taxon>Microbacteriaceae</taxon>
        <taxon>Rathayibacter</taxon>
    </lineage>
</organism>
<dbReference type="InterPro" id="IPR019887">
    <property type="entry name" value="Tscrpt_reg_AsnC/Lrp_C"/>
</dbReference>
<dbReference type="Gene3D" id="1.10.10.10">
    <property type="entry name" value="Winged helix-like DNA-binding domain superfamily/Winged helix DNA-binding domain"/>
    <property type="match status" value="1"/>
</dbReference>
<dbReference type="InterPro" id="IPR000485">
    <property type="entry name" value="AsnC-type_HTH_dom"/>
</dbReference>
<dbReference type="Gene3D" id="3.30.70.920">
    <property type="match status" value="1"/>
</dbReference>